<feature type="domain" description="Serine aminopeptidase S33" evidence="2">
    <location>
        <begin position="32"/>
        <end position="156"/>
    </location>
</feature>
<feature type="active site" description="Charge relay system" evidence="1">
    <location>
        <position position="202"/>
    </location>
</feature>
<reference evidence="3 4" key="1">
    <citation type="journal article" date="2015" name="Genome Announc.">
        <title>Expanding the biotechnology potential of lactobacilli through comparative genomics of 213 strains and associated genera.</title>
        <authorList>
            <person name="Sun Z."/>
            <person name="Harris H.M."/>
            <person name="McCann A."/>
            <person name="Guo C."/>
            <person name="Argimon S."/>
            <person name="Zhang W."/>
            <person name="Yang X."/>
            <person name="Jeffery I.B."/>
            <person name="Cooney J.C."/>
            <person name="Kagawa T.F."/>
            <person name="Liu W."/>
            <person name="Song Y."/>
            <person name="Salvetti E."/>
            <person name="Wrobel A."/>
            <person name="Rasinkangas P."/>
            <person name="Parkhill J."/>
            <person name="Rea M.C."/>
            <person name="O'Sullivan O."/>
            <person name="Ritari J."/>
            <person name="Douillard F.P."/>
            <person name="Paul Ross R."/>
            <person name="Yang R."/>
            <person name="Briner A.E."/>
            <person name="Felis G.E."/>
            <person name="de Vos W.M."/>
            <person name="Barrangou R."/>
            <person name="Klaenhammer T.R."/>
            <person name="Caufield P.W."/>
            <person name="Cui Y."/>
            <person name="Zhang H."/>
            <person name="O'Toole P.W."/>
        </authorList>
    </citation>
    <scope>NUCLEOTIDE SEQUENCE [LARGE SCALE GENOMIC DNA]</scope>
    <source>
        <strain evidence="3 4">DSM 20178</strain>
    </source>
</reference>
<dbReference type="InterPro" id="IPR012354">
    <property type="entry name" value="Esterase_lipase"/>
</dbReference>
<dbReference type="GO" id="GO:0052689">
    <property type="term" value="F:carboxylic ester hydrolase activity"/>
    <property type="evidence" value="ECO:0007669"/>
    <property type="project" value="InterPro"/>
</dbReference>
<dbReference type="PIRSF" id="PIRSF017388">
    <property type="entry name" value="Esterase_lipase"/>
    <property type="match status" value="1"/>
</dbReference>
<evidence type="ECO:0000256" key="1">
    <source>
        <dbReference type="PIRSR" id="PIRSR017388-1"/>
    </source>
</evidence>
<dbReference type="EMBL" id="AZCT01000003">
    <property type="protein sequence ID" value="KRK12937.1"/>
    <property type="molecule type" value="Genomic_DNA"/>
</dbReference>
<evidence type="ECO:0000313" key="4">
    <source>
        <dbReference type="Proteomes" id="UP000051984"/>
    </source>
</evidence>
<feature type="active site" description="Charge relay system" evidence="1">
    <location>
        <position position="233"/>
    </location>
</feature>
<dbReference type="PATRIC" id="fig|1423816.3.peg.2167"/>
<dbReference type="InterPro" id="IPR029058">
    <property type="entry name" value="AB_hydrolase_fold"/>
</dbReference>
<evidence type="ECO:0000259" key="2">
    <source>
        <dbReference type="Pfam" id="PF12146"/>
    </source>
</evidence>
<comment type="caution">
    <text evidence="3">The sequence shown here is derived from an EMBL/GenBank/DDBJ whole genome shotgun (WGS) entry which is preliminary data.</text>
</comment>
<dbReference type="Proteomes" id="UP000051984">
    <property type="component" value="Unassembled WGS sequence"/>
</dbReference>
<feature type="active site" description="Nucleophile" evidence="1">
    <location>
        <position position="108"/>
    </location>
</feature>
<dbReference type="SUPFAM" id="SSF53474">
    <property type="entry name" value="alpha/beta-Hydrolases"/>
    <property type="match status" value="1"/>
</dbReference>
<accession>A0A0R1EUH9</accession>
<protein>
    <submittedName>
        <fullName evidence="3">Esterase lipase</fullName>
    </submittedName>
</protein>
<dbReference type="InterPro" id="IPR022742">
    <property type="entry name" value="Hydrolase_4"/>
</dbReference>
<proteinExistence type="predicted"/>
<evidence type="ECO:0000313" key="3">
    <source>
        <dbReference type="EMBL" id="KRK12937.1"/>
    </source>
</evidence>
<dbReference type="eggNOG" id="COG1647">
    <property type="taxonomic scope" value="Bacteria"/>
</dbReference>
<dbReference type="Gene3D" id="3.40.50.1820">
    <property type="entry name" value="alpha/beta hydrolase"/>
    <property type="match status" value="1"/>
</dbReference>
<dbReference type="Pfam" id="PF12146">
    <property type="entry name" value="Hydrolase_4"/>
    <property type="match status" value="1"/>
</dbReference>
<gene>
    <name evidence="3" type="ORF">FD51_GL002090</name>
</gene>
<sequence length="258" mass="28371">MRRTSLKATKDDFTMIFRKPQPFEYEGTDTGVVLLHAYTGSPNDMNFMARALQRAGYGVYVPLFAGHGTIEPMDILTKGNPDIWWAEASAAVAHMTAKYTRVFVFGLSLGGIFAVKALEKLPGITAGGVFSSPILPGKHHLIPGFLKYAQYMNRLANKPDESTQILAYLPGQLAAIDQFATGVAADLDLVKQPTFIGQAGEDELVDGRLAYQLRDALINAARVDFHWYDGAKHVITVNSAHHALEQDVIEFMQQENEG</sequence>
<name>A0A0R1EUH9_LACZE</name>
<organism evidence="3 4">
    <name type="scientific">Lacticaseibacillus zeae DSM 20178 = KCTC 3804</name>
    <dbReference type="NCBI Taxonomy" id="1423816"/>
    <lineage>
        <taxon>Bacteria</taxon>
        <taxon>Bacillati</taxon>
        <taxon>Bacillota</taxon>
        <taxon>Bacilli</taxon>
        <taxon>Lactobacillales</taxon>
        <taxon>Lactobacillaceae</taxon>
        <taxon>Lacticaseibacillus</taxon>
    </lineage>
</organism>
<dbReference type="AlphaFoldDB" id="A0A0R1EUH9"/>